<organism evidence="1 4">
    <name type="scientific">Anaerotruncus colihominis</name>
    <dbReference type="NCBI Taxonomy" id="169435"/>
    <lineage>
        <taxon>Bacteria</taxon>
        <taxon>Bacillati</taxon>
        <taxon>Bacillota</taxon>
        <taxon>Clostridia</taxon>
        <taxon>Eubacteriales</taxon>
        <taxon>Oscillospiraceae</taxon>
        <taxon>Anaerotruncus</taxon>
    </lineage>
</organism>
<evidence type="ECO:0000313" key="3">
    <source>
        <dbReference type="EMBL" id="RGE70066.1"/>
    </source>
</evidence>
<accession>A0A174NZX0</accession>
<protein>
    <submittedName>
        <fullName evidence="1">Uncharacterized protein</fullName>
    </submittedName>
</protein>
<reference evidence="1 4" key="1">
    <citation type="submission" date="2015-09" db="EMBL/GenBank/DDBJ databases">
        <authorList>
            <consortium name="Pathogen Informatics"/>
        </authorList>
    </citation>
    <scope>NUCLEOTIDE SEQUENCE [LARGE SCALE GENOMIC DNA]</scope>
    <source>
        <strain evidence="1 4">2789STDY5834939</strain>
    </source>
</reference>
<evidence type="ECO:0000313" key="5">
    <source>
        <dbReference type="Proteomes" id="UP000196386"/>
    </source>
</evidence>
<dbReference type="Proteomes" id="UP000095765">
    <property type="component" value="Unassembled WGS sequence"/>
</dbReference>
<sequence length="62" mass="6975">MNNQKSAAGGLAALLKKNGQARQYYASLPSYVQDLIGRRFVDIHSEYDLHRCADSILYSLSR</sequence>
<dbReference type="RefSeq" id="WP_024730214.1">
    <property type="nucleotide sequence ID" value="NZ_CAKNJW010000134.1"/>
</dbReference>
<reference evidence="3 6" key="4">
    <citation type="submission" date="2018-08" db="EMBL/GenBank/DDBJ databases">
        <title>A genome reference for cultivated species of the human gut microbiota.</title>
        <authorList>
            <person name="Zou Y."/>
            <person name="Xue W."/>
            <person name="Luo G."/>
        </authorList>
    </citation>
    <scope>NUCLEOTIDE SEQUENCE [LARGE SCALE GENOMIC DNA]</scope>
    <source>
        <strain evidence="3 6">TF05-12AC</strain>
    </source>
</reference>
<evidence type="ECO:0000313" key="1">
    <source>
        <dbReference type="EMBL" id="CUP54323.1"/>
    </source>
</evidence>
<dbReference type="AlphaFoldDB" id="A0A174NZX0"/>
<evidence type="ECO:0000313" key="6">
    <source>
        <dbReference type="Proteomes" id="UP000260828"/>
    </source>
</evidence>
<dbReference type="OrthoDB" id="9917625at2"/>
<evidence type="ECO:0000313" key="2">
    <source>
        <dbReference type="EMBL" id="OUP70467.1"/>
    </source>
</evidence>
<dbReference type="Proteomes" id="UP000260828">
    <property type="component" value="Unassembled WGS sequence"/>
</dbReference>
<name>A0A174NZX0_9FIRM</name>
<dbReference type="EMBL" id="CZBE01000006">
    <property type="protein sequence ID" value="CUP54323.1"/>
    <property type="molecule type" value="Genomic_DNA"/>
</dbReference>
<dbReference type="EMBL" id="NFKP01000004">
    <property type="protein sequence ID" value="OUP70467.1"/>
    <property type="molecule type" value="Genomic_DNA"/>
</dbReference>
<gene>
    <name evidence="2" type="ORF">B5F11_05535</name>
    <name evidence="3" type="ORF">DXC40_03125</name>
    <name evidence="1" type="ORF">ERS852551_01135</name>
</gene>
<dbReference type="Proteomes" id="UP000196386">
    <property type="component" value="Unassembled WGS sequence"/>
</dbReference>
<evidence type="ECO:0000313" key="4">
    <source>
        <dbReference type="Proteomes" id="UP000095765"/>
    </source>
</evidence>
<dbReference type="EMBL" id="QVME01000001">
    <property type="protein sequence ID" value="RGE70066.1"/>
    <property type="molecule type" value="Genomic_DNA"/>
</dbReference>
<proteinExistence type="predicted"/>
<reference evidence="5" key="2">
    <citation type="submission" date="2017-04" db="EMBL/GenBank/DDBJ databases">
        <title>Function of individual gut microbiota members based on whole genome sequencing of pure cultures obtained from chicken caecum.</title>
        <authorList>
            <person name="Medvecky M."/>
            <person name="Cejkova D."/>
            <person name="Polansky O."/>
            <person name="Karasova D."/>
            <person name="Kubasova T."/>
            <person name="Cizek A."/>
            <person name="Rychlik I."/>
        </authorList>
    </citation>
    <scope>NUCLEOTIDE SEQUENCE [LARGE SCALE GENOMIC DNA]</scope>
    <source>
        <strain evidence="5">An175</strain>
    </source>
</reference>
<reference evidence="2" key="3">
    <citation type="journal article" date="2018" name="BMC Genomics">
        <title>Whole genome sequencing and function prediction of 133 gut anaerobes isolated from chicken caecum in pure cultures.</title>
        <authorList>
            <person name="Medvecky M."/>
            <person name="Cejkova D."/>
            <person name="Polansky O."/>
            <person name="Karasova D."/>
            <person name="Kubasova T."/>
            <person name="Cizek A."/>
            <person name="Rychlik I."/>
        </authorList>
    </citation>
    <scope>NUCLEOTIDE SEQUENCE</scope>
    <source>
        <strain evidence="2">An175</strain>
    </source>
</reference>